<dbReference type="EMBL" id="FOMG01000004">
    <property type="protein sequence ID" value="SFC49549.1"/>
    <property type="molecule type" value="Genomic_DNA"/>
</dbReference>
<keyword evidence="2" id="KW-1185">Reference proteome</keyword>
<evidence type="ECO:0000313" key="2">
    <source>
        <dbReference type="Proteomes" id="UP000199263"/>
    </source>
</evidence>
<dbReference type="Gene3D" id="1.25.40.10">
    <property type="entry name" value="Tetratricopeptide repeat domain"/>
    <property type="match status" value="1"/>
</dbReference>
<dbReference type="AlphaFoldDB" id="A0A1I1JLQ5"/>
<name>A0A1I1JLQ5_9CLOT</name>
<accession>A0A1I1JLQ5</accession>
<protein>
    <submittedName>
        <fullName evidence="1">Uncharacterized protein</fullName>
    </submittedName>
</protein>
<gene>
    <name evidence="1" type="ORF">SAMN05421842_10488</name>
</gene>
<dbReference type="Proteomes" id="UP000199263">
    <property type="component" value="Unassembled WGS sequence"/>
</dbReference>
<sequence length="518" mass="61740">MNSQREILLSFEKEKLVDIIIELLGKLHEFEKNEFISKNIDSQLALDNIRNGDGFDHLQDVKKFCEDCLNGEYYIECSHDNYWDNYCEDSFESSEWSQRFTEYFNIAMMYSRNKEYDIAFEAFELLFNCLYEAESDEEILGTEEPDTYIEINWLDIFEQYYLCMKNSITDKIKMVEKALEVWLNYGERCTEAIINNIEDIYLIDKIIRQKVEETDGDWTLQHLYFELFKKFNERYNPQFNKIELAKSFLSYNVNFYIDIAKEYFEFGQFEDAVKVIDEALEKVEEPRIKFNLKTRLVDCYEILNSFEKAFNIINSLFKGNPSYKLYNRARYFAEKINQLNTFINEAISLLGLKTTYDSESILIKVLSHEGLIEELLDFIKIYKGYSRHNYLKYISKALIYRGFHGQEVKLVNLNEYINNIDSSKIEGIVDIEVFNENVSNKDYYLNSAADILKEMIGFHIDAATRSRYERAAYYCSIVKDILCFLNKEEEFLDYYTNIIKQNSRRPALKDEMKKKIEQ</sequence>
<proteinExistence type="predicted"/>
<evidence type="ECO:0000313" key="1">
    <source>
        <dbReference type="EMBL" id="SFC49549.1"/>
    </source>
</evidence>
<dbReference type="SUPFAM" id="SSF48452">
    <property type="entry name" value="TPR-like"/>
    <property type="match status" value="1"/>
</dbReference>
<dbReference type="InterPro" id="IPR011990">
    <property type="entry name" value="TPR-like_helical_dom_sf"/>
</dbReference>
<dbReference type="STRING" id="119641.SAMN05421842_10488"/>
<organism evidence="1 2">
    <name type="scientific">Clostridium uliginosum</name>
    <dbReference type="NCBI Taxonomy" id="119641"/>
    <lineage>
        <taxon>Bacteria</taxon>
        <taxon>Bacillati</taxon>
        <taxon>Bacillota</taxon>
        <taxon>Clostridia</taxon>
        <taxon>Eubacteriales</taxon>
        <taxon>Clostridiaceae</taxon>
        <taxon>Clostridium</taxon>
    </lineage>
</organism>
<dbReference type="RefSeq" id="WP_090089110.1">
    <property type="nucleotide sequence ID" value="NZ_FOMG01000004.1"/>
</dbReference>
<dbReference type="OrthoDB" id="1873654at2"/>
<reference evidence="1 2" key="1">
    <citation type="submission" date="2016-10" db="EMBL/GenBank/DDBJ databases">
        <authorList>
            <person name="de Groot N.N."/>
        </authorList>
    </citation>
    <scope>NUCLEOTIDE SEQUENCE [LARGE SCALE GENOMIC DNA]</scope>
    <source>
        <strain evidence="1 2">DSM 12992</strain>
    </source>
</reference>